<protein>
    <submittedName>
        <fullName evidence="1">Uncharacterized protein</fullName>
    </submittedName>
</protein>
<comment type="caution">
    <text evidence="1">The sequence shown here is derived from an EMBL/GenBank/DDBJ whole genome shotgun (WGS) entry which is preliminary data.</text>
</comment>
<dbReference type="Proteomes" id="UP000645390">
    <property type="component" value="Unassembled WGS sequence"/>
</dbReference>
<name>A0ABQ2BLY5_9SPHI</name>
<organism evidence="1 2">
    <name type="scientific">Pedobacter mendelii</name>
    <dbReference type="NCBI Taxonomy" id="1908240"/>
    <lineage>
        <taxon>Bacteria</taxon>
        <taxon>Pseudomonadati</taxon>
        <taxon>Bacteroidota</taxon>
        <taxon>Sphingobacteriia</taxon>
        <taxon>Sphingobacteriales</taxon>
        <taxon>Sphingobacteriaceae</taxon>
        <taxon>Pedobacter</taxon>
    </lineage>
</organism>
<accession>A0ABQ2BLY5</accession>
<dbReference type="EMBL" id="BMDJ01000014">
    <property type="protein sequence ID" value="GGI29107.1"/>
    <property type="molecule type" value="Genomic_DNA"/>
</dbReference>
<reference evidence="2" key="1">
    <citation type="journal article" date="2019" name="Int. J. Syst. Evol. Microbiol.">
        <title>The Global Catalogue of Microorganisms (GCM) 10K type strain sequencing project: providing services to taxonomists for standard genome sequencing and annotation.</title>
        <authorList>
            <consortium name="The Broad Institute Genomics Platform"/>
            <consortium name="The Broad Institute Genome Sequencing Center for Infectious Disease"/>
            <person name="Wu L."/>
            <person name="Ma J."/>
        </authorList>
    </citation>
    <scope>NUCLEOTIDE SEQUENCE [LARGE SCALE GENOMIC DNA]</scope>
    <source>
        <strain evidence="2">CCM 8939</strain>
    </source>
</reference>
<gene>
    <name evidence="1" type="ORF">GCM10008119_35980</name>
</gene>
<keyword evidence="2" id="KW-1185">Reference proteome</keyword>
<evidence type="ECO:0000313" key="2">
    <source>
        <dbReference type="Proteomes" id="UP000645390"/>
    </source>
</evidence>
<evidence type="ECO:0000313" key="1">
    <source>
        <dbReference type="EMBL" id="GGI29107.1"/>
    </source>
</evidence>
<proteinExistence type="predicted"/>
<sequence>MCINLTRLNTESLISILNRAERTKENLFFLKNIKVISLFIRLPQKTQFLQYDFQKLKTELMISVFKTNVHSEIDLNQLISNLNHQVPDLSWNIDLSDCDKILRIDSSEDVNDIVVSLLNRLGFNCIVLEVFYTAPI</sequence>